<gene>
    <name evidence="1" type="ORF">FDG2_6171</name>
</gene>
<dbReference type="EMBL" id="FLUV01002544">
    <property type="protein sequence ID" value="SBW28906.1"/>
    <property type="molecule type" value="Genomic_DNA"/>
</dbReference>
<keyword evidence="2" id="KW-1185">Reference proteome</keyword>
<evidence type="ECO:0008006" key="3">
    <source>
        <dbReference type="Google" id="ProtNLM"/>
    </source>
</evidence>
<dbReference type="AlphaFoldDB" id="A0A1C3PGL6"/>
<evidence type="ECO:0000313" key="1">
    <source>
        <dbReference type="EMBL" id="SBW28906.1"/>
    </source>
</evidence>
<dbReference type="Gene3D" id="3.10.180.10">
    <property type="entry name" value="2,3-Dihydroxybiphenyl 1,2-Dioxygenase, domain 1"/>
    <property type="match status" value="1"/>
</dbReference>
<organism evidence="1 2">
    <name type="scientific">Candidatus Protofrankia californiensis</name>
    <dbReference type="NCBI Taxonomy" id="1839754"/>
    <lineage>
        <taxon>Bacteria</taxon>
        <taxon>Bacillati</taxon>
        <taxon>Actinomycetota</taxon>
        <taxon>Actinomycetes</taxon>
        <taxon>Frankiales</taxon>
        <taxon>Frankiaceae</taxon>
        <taxon>Protofrankia</taxon>
    </lineage>
</organism>
<dbReference type="InterPro" id="IPR029068">
    <property type="entry name" value="Glyas_Bleomycin-R_OHBP_Dase"/>
</dbReference>
<dbReference type="CDD" id="cd06587">
    <property type="entry name" value="VOC"/>
    <property type="match status" value="1"/>
</dbReference>
<protein>
    <recommendedName>
        <fullName evidence="3">Glyoxalase/bleomycin resistance protein/dioxygenase</fullName>
    </recommendedName>
</protein>
<accession>A0A1C3PGL6</accession>
<evidence type="ECO:0000313" key="2">
    <source>
        <dbReference type="Proteomes" id="UP000199013"/>
    </source>
</evidence>
<dbReference type="SUPFAM" id="SSF54593">
    <property type="entry name" value="Glyoxalase/Bleomycin resistance protein/Dihydroxybiphenyl dioxygenase"/>
    <property type="match status" value="1"/>
</dbReference>
<reference evidence="2" key="1">
    <citation type="submission" date="2016-02" db="EMBL/GenBank/DDBJ databases">
        <authorList>
            <person name="Wibberg D."/>
        </authorList>
    </citation>
    <scope>NUCLEOTIDE SEQUENCE [LARGE SCALE GENOMIC DNA]</scope>
</reference>
<name>A0A1C3PGL6_9ACTN</name>
<proteinExistence type="predicted"/>
<dbReference type="Proteomes" id="UP000199013">
    <property type="component" value="Unassembled WGS sequence"/>
</dbReference>
<sequence length="120" mass="13071">MTGRWPALFSGWRENVVMVTFKINLLVVYTADLDACGEFYGRLGLRFTRERHGSGPEHLAATLADGSVLELYPARSGVPTGRLRLGLTVDPGTTEPPLPPGCHVLQDPDGRTVDLQVGIR</sequence>